<proteinExistence type="predicted"/>
<dbReference type="RefSeq" id="WP_086927000.1">
    <property type="nucleotide sequence ID" value="NZ_CP021362.1"/>
</dbReference>
<evidence type="ECO:0000313" key="3">
    <source>
        <dbReference type="EMBL" id="ART58653.1"/>
    </source>
</evidence>
<name>A0A240UC58_9BURK</name>
<accession>A0A240UC58</accession>
<feature type="domain" description="Terminase large subunit-like endonuclease" evidence="2">
    <location>
        <begin position="212"/>
        <end position="483"/>
    </location>
</feature>
<reference evidence="3" key="1">
    <citation type="submission" date="2017-05" db="EMBL/GenBank/DDBJ databases">
        <title>Polyphasic characterization of four soil-derived phenanthrene-degrading Acidovorax strains and proposal of Acidovorax phenanthrenivorans sp. nov.</title>
        <authorList>
            <person name="Singleton D."/>
            <person name="Lee J."/>
            <person name="Dickey A.N."/>
            <person name="Stroud A."/>
            <person name="Scholl E.H."/>
            <person name="Wright F.A."/>
            <person name="Aitken M.D."/>
        </authorList>
    </citation>
    <scope>NUCLEOTIDE SEQUENCE</scope>
    <source>
        <strain evidence="3">P4</strain>
    </source>
</reference>
<evidence type="ECO:0000313" key="4">
    <source>
        <dbReference type="Proteomes" id="UP000194440"/>
    </source>
</evidence>
<dbReference type="InterPro" id="IPR005021">
    <property type="entry name" value="Terminase_largesu-like"/>
</dbReference>
<gene>
    <name evidence="3" type="ORF">CBP36_07095</name>
</gene>
<dbReference type="PANTHER" id="PTHR41287:SF1">
    <property type="entry name" value="PROTEIN YMFN"/>
    <property type="match status" value="1"/>
</dbReference>
<feature type="domain" description="Terminase large subunit-like ATPase" evidence="1">
    <location>
        <begin position="32"/>
        <end position="190"/>
    </location>
</feature>
<dbReference type="Pfam" id="PF20441">
    <property type="entry name" value="TerL_nuclease"/>
    <property type="match status" value="1"/>
</dbReference>
<dbReference type="EMBL" id="CP021366">
    <property type="protein sequence ID" value="ART58653.1"/>
    <property type="molecule type" value="Genomic_DNA"/>
</dbReference>
<dbReference type="InterPro" id="IPR027417">
    <property type="entry name" value="P-loop_NTPase"/>
</dbReference>
<organism evidence="3 4">
    <name type="scientific">Acidovorax carolinensis</name>
    <dbReference type="NCBI Taxonomy" id="553814"/>
    <lineage>
        <taxon>Bacteria</taxon>
        <taxon>Pseudomonadati</taxon>
        <taxon>Pseudomonadota</taxon>
        <taxon>Betaproteobacteria</taxon>
        <taxon>Burkholderiales</taxon>
        <taxon>Comamonadaceae</taxon>
        <taxon>Acidovorax</taxon>
    </lineage>
</organism>
<dbReference type="Proteomes" id="UP000194440">
    <property type="component" value="Chromosome"/>
</dbReference>
<dbReference type="Pfam" id="PF03354">
    <property type="entry name" value="TerL_ATPase"/>
    <property type="match status" value="1"/>
</dbReference>
<dbReference type="KEGG" id="acis:CBP35_11845"/>
<dbReference type="InterPro" id="IPR046462">
    <property type="entry name" value="TerL_nuclease"/>
</dbReference>
<keyword evidence="4" id="KW-1185">Reference proteome</keyword>
<sequence>MTRAARIIQFIEGYLRVPEGKDVGQPMVLAPFQKRFLVDVFDNPAGTRRAILSMGRKGGKTALIAAILAAFVVGPEARQNAVLVSGALSREQASLVFRLCCLMIQQSPKLAPLVRVIPSGKRIIGLPMNTEFRAMSAEAKTAMGASPLLIIGDEWGQVRGPQDDFIDSLVTAQGAHEDPLQIIISTQAANDADWLSAQIDDARNSNDPRIVCHVYEAPAGCDLLDESAWRAANPALGIFRSLDDLREQLTQAQRMPSMENSARNLLLNQRVSTVSPFISQDVWRACAGPVLPFDGPVWCGLDLSARVDLTALVIVGQVDDVWHVQSHFWCPESGIEERSRRDRAPYSTWARQGLLRTTPGASVDYSYVATDMAEILADLDVRAIAFDRWRIDVLKKELDRIGLDLPLEPFGQGFKDVSPALDTLEAELLNGRIAHGGHPVLTMNAANAVIVRDAANNRKLEKSKSTGRIDGLQALTMAMGVASKATEAQGVGFDSFCFV</sequence>
<dbReference type="OrthoDB" id="9760250at2"/>
<evidence type="ECO:0000259" key="1">
    <source>
        <dbReference type="Pfam" id="PF03354"/>
    </source>
</evidence>
<protein>
    <submittedName>
        <fullName evidence="3">Terminase</fullName>
    </submittedName>
</protein>
<dbReference type="KEGG" id="acip:CBP36_07095"/>
<dbReference type="PANTHER" id="PTHR41287">
    <property type="match status" value="1"/>
</dbReference>
<evidence type="ECO:0000259" key="2">
    <source>
        <dbReference type="Pfam" id="PF20441"/>
    </source>
</evidence>
<dbReference type="GO" id="GO:0004519">
    <property type="term" value="F:endonuclease activity"/>
    <property type="evidence" value="ECO:0007669"/>
    <property type="project" value="InterPro"/>
</dbReference>
<dbReference type="InterPro" id="IPR046461">
    <property type="entry name" value="TerL_ATPase"/>
</dbReference>
<dbReference type="AlphaFoldDB" id="A0A240UC58"/>
<dbReference type="Gene3D" id="3.40.50.300">
    <property type="entry name" value="P-loop containing nucleotide triphosphate hydrolases"/>
    <property type="match status" value="1"/>
</dbReference>